<evidence type="ECO:0000259" key="7">
    <source>
        <dbReference type="Pfam" id="PF21006"/>
    </source>
</evidence>
<dbReference type="InterPro" id="IPR024690">
    <property type="entry name" value="CN_hydtase_beta_dom_C"/>
</dbReference>
<dbReference type="Gene3D" id="1.10.472.20">
    <property type="entry name" value="Nitrile hydratase, beta subunit"/>
    <property type="match status" value="1"/>
</dbReference>
<dbReference type="InterPro" id="IPR003168">
    <property type="entry name" value="Nitrile_hydratase_bsu"/>
</dbReference>
<dbReference type="Pfam" id="PF02211">
    <property type="entry name" value="NHase_beta_C"/>
    <property type="match status" value="1"/>
</dbReference>
<dbReference type="SUPFAM" id="SSF50090">
    <property type="entry name" value="Electron transport accessory proteins"/>
    <property type="match status" value="1"/>
</dbReference>
<dbReference type="NCBIfam" id="TIGR03888">
    <property type="entry name" value="nitrile_beta"/>
    <property type="match status" value="1"/>
</dbReference>
<name>A0A0R2WZT2_9GAMM</name>
<dbReference type="Proteomes" id="UP000052138">
    <property type="component" value="Unassembled WGS sequence"/>
</dbReference>
<accession>A0A0R2WZT2</accession>
<comment type="caution">
    <text evidence="8">The sequence shown here is derived from an EMBL/GenBank/DDBJ whole genome shotgun (WGS) entry which is preliminary data.</text>
</comment>
<dbReference type="InterPro" id="IPR042262">
    <property type="entry name" value="CN_hydtase_beta_C"/>
</dbReference>
<protein>
    <recommendedName>
        <fullName evidence="3">nitrile hydratase</fullName>
        <ecNumber evidence="3">4.2.1.84</ecNumber>
    </recommendedName>
</protein>
<dbReference type="InterPro" id="IPR008990">
    <property type="entry name" value="Elect_transpt_acc-like_dom_sf"/>
</dbReference>
<dbReference type="AlphaFoldDB" id="A0A0R2WZT2"/>
<feature type="domain" description="Nitrile hydratase beta subunit" evidence="6">
    <location>
        <begin position="147"/>
        <end position="225"/>
    </location>
</feature>
<gene>
    <name evidence="8" type="ORF">ABS30_08790</name>
</gene>
<dbReference type="Pfam" id="PF21006">
    <property type="entry name" value="NHase_beta_N"/>
    <property type="match status" value="1"/>
</dbReference>
<dbReference type="GO" id="GO:0018822">
    <property type="term" value="F:nitrile hydratase activity"/>
    <property type="evidence" value="ECO:0007669"/>
    <property type="project" value="UniProtKB-EC"/>
</dbReference>
<evidence type="ECO:0000256" key="1">
    <source>
        <dbReference type="ARBA" id="ARBA00004042"/>
    </source>
</evidence>
<reference evidence="8 9" key="1">
    <citation type="submission" date="2015-10" db="EMBL/GenBank/DDBJ databases">
        <title>Metagenome-Assembled Genomes uncover a global brackish microbiome.</title>
        <authorList>
            <person name="Hugerth L.W."/>
            <person name="Larsson J."/>
            <person name="Alneberg J."/>
            <person name="Lindh M.V."/>
            <person name="Legrand C."/>
            <person name="Pinhassi J."/>
            <person name="Andersson A.F."/>
        </authorList>
    </citation>
    <scope>NUCLEOTIDE SEQUENCE [LARGE SCALE GENOMIC DNA]</scope>
    <source>
        <strain evidence="8">BACL3 MAG-120924-bin41</strain>
    </source>
</reference>
<sequence>MIGAHDLGGKRGFGCVLPASNANAQGSDLVEPLFHAEWERRAFALTLAAGMLGQWNIDESRHARENQAPQRYLDNSYYETWLVGLQKLLHEKGMLEREELAALPFAASVDISASASKPQRGRPITEAPTPAKAAALLTRGGPTLLPDSRKPKYALGALVKVLPMTQAGHTRAPEYVHGARGIIHAINGVHIYPDANAHRRDEDRIVGETLYTVSFARAALFPQRASCGDGAETASAKKILKSESTNQEDRVIKESCEDRVFVDLWEPYLTHD</sequence>
<keyword evidence="4" id="KW-0456">Lyase</keyword>
<evidence type="ECO:0000313" key="9">
    <source>
        <dbReference type="Proteomes" id="UP000052138"/>
    </source>
</evidence>
<evidence type="ECO:0000256" key="4">
    <source>
        <dbReference type="ARBA" id="ARBA00023239"/>
    </source>
</evidence>
<dbReference type="EMBL" id="LIDJ01000333">
    <property type="protein sequence ID" value="KRP27019.1"/>
    <property type="molecule type" value="Genomic_DNA"/>
</dbReference>
<comment type="function">
    <text evidence="1">NHase catalyzes the hydration of various nitrile compounds to the corresponding amides.</text>
</comment>
<evidence type="ECO:0000313" key="8">
    <source>
        <dbReference type="EMBL" id="KRP27019.1"/>
    </source>
</evidence>
<evidence type="ECO:0000256" key="2">
    <source>
        <dbReference type="ARBA" id="ARBA00009098"/>
    </source>
</evidence>
<comment type="similarity">
    <text evidence="2">Belongs to the nitrile hydratase subunit beta family.</text>
</comment>
<proteinExistence type="inferred from homology"/>
<dbReference type="Gene3D" id="2.30.30.50">
    <property type="match status" value="1"/>
</dbReference>
<feature type="domain" description="Nitrile hydratase beta subunit-like N-terminal" evidence="7">
    <location>
        <begin position="1"/>
        <end position="103"/>
    </location>
</feature>
<dbReference type="InterPro" id="IPR049054">
    <property type="entry name" value="CN_hydtase_beta-like_N"/>
</dbReference>
<evidence type="ECO:0000256" key="5">
    <source>
        <dbReference type="ARBA" id="ARBA00044877"/>
    </source>
</evidence>
<organism evidence="8 9">
    <name type="scientific">OM182 bacterium BACL3 MAG-120924-bin41</name>
    <dbReference type="NCBI Taxonomy" id="1655632"/>
    <lineage>
        <taxon>Bacteria</taxon>
        <taxon>Pseudomonadati</taxon>
        <taxon>Pseudomonadota</taxon>
        <taxon>Gammaproteobacteria</taxon>
        <taxon>OMG group</taxon>
        <taxon>OM182 clade</taxon>
    </lineage>
</organism>
<comment type="catalytic activity">
    <reaction evidence="5">
        <text>an aliphatic primary amide = an aliphatic nitrile + H2O</text>
        <dbReference type="Rhea" id="RHEA:12673"/>
        <dbReference type="ChEBI" id="CHEBI:15377"/>
        <dbReference type="ChEBI" id="CHEBI:65285"/>
        <dbReference type="ChEBI" id="CHEBI:80291"/>
        <dbReference type="EC" id="4.2.1.84"/>
    </reaction>
</comment>
<evidence type="ECO:0000259" key="6">
    <source>
        <dbReference type="Pfam" id="PF02211"/>
    </source>
</evidence>
<dbReference type="GO" id="GO:0046914">
    <property type="term" value="F:transition metal ion binding"/>
    <property type="evidence" value="ECO:0007669"/>
    <property type="project" value="InterPro"/>
</dbReference>
<dbReference type="EC" id="4.2.1.84" evidence="3"/>
<evidence type="ECO:0000256" key="3">
    <source>
        <dbReference type="ARBA" id="ARBA00013079"/>
    </source>
</evidence>